<dbReference type="InterPro" id="IPR050471">
    <property type="entry name" value="AB_hydrolase"/>
</dbReference>
<dbReference type="Gene3D" id="3.40.50.1820">
    <property type="entry name" value="alpha/beta hydrolase"/>
    <property type="match status" value="1"/>
</dbReference>
<sequence>MSAPTWHDSTWDHEAEQLVELPTGMTICHRVDGPADGDPVVLVAGMSEDMTAWTPAFVGRLLERGHRVVRLDNRDIGRSSRVPSPAPPLWRLAAARPLPGAYSLHDMADDTVALLDHLGLGQVHLVGRSMGGMIAQIVAAREPDRVASLTSIYSTTGARRVGATALSTKRHMMRPPARTEEEWVRQHLAVTRHLSGTAHPVDVDEEVAHARLAWARLERPSPGGVLRQVQAIAASGNRSRELARIVAPTLVVHGDRDLIVHPSGGRATAEAIPGARHVEVPGMGHHLPASLALGVADDVLHHIESARSTRPRGDQP</sequence>
<reference evidence="2" key="2">
    <citation type="journal article" date="2014" name="Int. J. Syst. Evol. Microbiol.">
        <title>Complete genome of a new Firmicutes species belonging to the dominant human colonic microbiota ('Ruminococcus bicirculans') reveals two chromosomes and a selective capacity to utilize plant glucans.</title>
        <authorList>
            <consortium name="NISC Comparative Sequencing Program"/>
            <person name="Wegmann U."/>
            <person name="Louis P."/>
            <person name="Goesmann A."/>
            <person name="Henrissat B."/>
            <person name="Duncan S.H."/>
            <person name="Flint H.J."/>
        </authorList>
    </citation>
    <scope>NUCLEOTIDE SEQUENCE</scope>
    <source>
        <strain evidence="2">CCM 7403</strain>
    </source>
</reference>
<reference evidence="3" key="4">
    <citation type="submission" date="2019-03" db="EMBL/GenBank/DDBJ databases">
        <authorList>
            <person name="Huang Y."/>
        </authorList>
    </citation>
    <scope>NUCLEOTIDE SEQUENCE</scope>
    <source>
        <strain evidence="3">JCM 16608</strain>
    </source>
</reference>
<name>A0A4P7UDY4_9ACTN</name>
<gene>
    <name evidence="3" type="ORF">E2C04_10910</name>
    <name evidence="2" type="ORF">GCM10007231_32870</name>
</gene>
<reference evidence="5" key="3">
    <citation type="journal article" date="2019" name="Int. J. Syst. Evol. Microbiol.">
        <title>The Global Catalogue of Microorganisms (GCM) 10K type strain sequencing project: providing services to taxonomists for standard genome sequencing and annotation.</title>
        <authorList>
            <consortium name="The Broad Institute Genomics Platform"/>
            <consortium name="The Broad Institute Genome Sequencing Center for Infectious Disease"/>
            <person name="Wu L."/>
            <person name="Ma J."/>
        </authorList>
    </citation>
    <scope>NUCLEOTIDE SEQUENCE [LARGE SCALE GENOMIC DNA]</scope>
    <source>
        <strain evidence="5">CCM 7403</strain>
    </source>
</reference>
<dbReference type="InterPro" id="IPR000073">
    <property type="entry name" value="AB_hydrolase_1"/>
</dbReference>
<dbReference type="EMBL" id="BMCK01000006">
    <property type="protein sequence ID" value="GGD30800.1"/>
    <property type="molecule type" value="Genomic_DNA"/>
</dbReference>
<dbReference type="EMBL" id="CP038462">
    <property type="protein sequence ID" value="QCC77558.1"/>
    <property type="molecule type" value="Genomic_DNA"/>
</dbReference>
<dbReference type="GO" id="GO:0046503">
    <property type="term" value="P:glycerolipid catabolic process"/>
    <property type="evidence" value="ECO:0007669"/>
    <property type="project" value="TreeGrafter"/>
</dbReference>
<evidence type="ECO:0000259" key="1">
    <source>
        <dbReference type="Pfam" id="PF00561"/>
    </source>
</evidence>
<evidence type="ECO:0000313" key="5">
    <source>
        <dbReference type="Proteomes" id="UP000630594"/>
    </source>
</evidence>
<dbReference type="Pfam" id="PF00561">
    <property type="entry name" value="Abhydrolase_1"/>
    <property type="match status" value="1"/>
</dbReference>
<dbReference type="KEGG" id="ndp:E2C04_10910"/>
<dbReference type="Proteomes" id="UP000630594">
    <property type="component" value="Unassembled WGS sequence"/>
</dbReference>
<dbReference type="PANTHER" id="PTHR43433">
    <property type="entry name" value="HYDROLASE, ALPHA/BETA FOLD FAMILY PROTEIN"/>
    <property type="match status" value="1"/>
</dbReference>
<dbReference type="GO" id="GO:0004806">
    <property type="term" value="F:triacylglycerol lipase activity"/>
    <property type="evidence" value="ECO:0007669"/>
    <property type="project" value="TreeGrafter"/>
</dbReference>
<dbReference type="OrthoDB" id="8957634at2"/>
<evidence type="ECO:0000313" key="3">
    <source>
        <dbReference type="EMBL" id="QCC77558.1"/>
    </source>
</evidence>
<accession>A0A4P7UDY4</accession>
<organism evidence="3 4">
    <name type="scientific">Nocardioides daphniae</name>
    <dbReference type="NCBI Taxonomy" id="402297"/>
    <lineage>
        <taxon>Bacteria</taxon>
        <taxon>Bacillati</taxon>
        <taxon>Actinomycetota</taxon>
        <taxon>Actinomycetes</taxon>
        <taxon>Propionibacteriales</taxon>
        <taxon>Nocardioidaceae</taxon>
        <taxon>Nocardioides</taxon>
    </lineage>
</organism>
<dbReference type="Proteomes" id="UP000297025">
    <property type="component" value="Chromosome"/>
</dbReference>
<keyword evidence="3" id="KW-0378">Hydrolase</keyword>
<feature type="domain" description="AB hydrolase-1" evidence="1">
    <location>
        <begin position="39"/>
        <end position="287"/>
    </location>
</feature>
<keyword evidence="5" id="KW-1185">Reference proteome</keyword>
<dbReference type="RefSeq" id="WP_135832602.1">
    <property type="nucleotide sequence ID" value="NZ_BMCK01000006.1"/>
</dbReference>
<evidence type="ECO:0000313" key="2">
    <source>
        <dbReference type="EMBL" id="GGD30800.1"/>
    </source>
</evidence>
<evidence type="ECO:0000313" key="4">
    <source>
        <dbReference type="Proteomes" id="UP000297025"/>
    </source>
</evidence>
<dbReference type="PANTHER" id="PTHR43433:SF5">
    <property type="entry name" value="AB HYDROLASE-1 DOMAIN-CONTAINING PROTEIN"/>
    <property type="match status" value="1"/>
</dbReference>
<reference evidence="2" key="5">
    <citation type="submission" date="2024-05" db="EMBL/GenBank/DDBJ databases">
        <authorList>
            <person name="Sun Q."/>
            <person name="Sedlacek I."/>
        </authorList>
    </citation>
    <scope>NUCLEOTIDE SEQUENCE</scope>
    <source>
        <strain evidence="2">CCM 7403</strain>
    </source>
</reference>
<proteinExistence type="predicted"/>
<dbReference type="InterPro" id="IPR029058">
    <property type="entry name" value="AB_hydrolase_fold"/>
</dbReference>
<protein>
    <submittedName>
        <fullName evidence="3">Alpha/beta fold hydrolase</fullName>
    </submittedName>
    <submittedName>
        <fullName evidence="2">Alpha/beta hydrolase</fullName>
    </submittedName>
</protein>
<dbReference type="SUPFAM" id="SSF53474">
    <property type="entry name" value="alpha/beta-Hydrolases"/>
    <property type="match status" value="1"/>
</dbReference>
<dbReference type="AlphaFoldDB" id="A0A4P7UDY4"/>
<reference evidence="3 4" key="1">
    <citation type="journal article" date="2008" name="Int. J. Syst. Evol. Microbiol.">
        <title>Nocardioides daphniae sp. nov., isolated from Daphnia cucullata (Crustacea: Cladocera).</title>
        <authorList>
            <person name="Toth E.M."/>
            <person name="Keki Z."/>
            <person name="Homonnay Z.G."/>
            <person name="Borsodi A.K."/>
            <person name="Marialigeti K."/>
            <person name="Schumann P."/>
        </authorList>
    </citation>
    <scope>NUCLEOTIDE SEQUENCE [LARGE SCALE GENOMIC DNA]</scope>
    <source>
        <strain evidence="3 4">JCM 16608</strain>
    </source>
</reference>